<keyword evidence="2" id="KW-0472">Membrane</keyword>
<feature type="transmembrane region" description="Helical" evidence="2">
    <location>
        <begin position="99"/>
        <end position="123"/>
    </location>
</feature>
<feature type="transmembrane region" description="Helical" evidence="2">
    <location>
        <begin position="175"/>
        <end position="195"/>
    </location>
</feature>
<keyword evidence="2" id="KW-0812">Transmembrane</keyword>
<dbReference type="AlphaFoldDB" id="A0A517MV88"/>
<proteinExistence type="predicted"/>
<feature type="transmembrane region" description="Helical" evidence="2">
    <location>
        <begin position="135"/>
        <end position="155"/>
    </location>
</feature>
<accession>A0A517MV88</accession>
<evidence type="ECO:0000313" key="4">
    <source>
        <dbReference type="Proteomes" id="UP000319852"/>
    </source>
</evidence>
<evidence type="ECO:0000256" key="2">
    <source>
        <dbReference type="SAM" id="Phobius"/>
    </source>
</evidence>
<keyword evidence="1" id="KW-0175">Coiled coil</keyword>
<keyword evidence="2" id="KW-1133">Transmembrane helix</keyword>
<dbReference type="OrthoDB" id="260679at2"/>
<feature type="coiled-coil region" evidence="1">
    <location>
        <begin position="3"/>
        <end position="30"/>
    </location>
</feature>
<evidence type="ECO:0000256" key="1">
    <source>
        <dbReference type="SAM" id="Coils"/>
    </source>
</evidence>
<sequence>MDTESKKSDLAELKARVTELEAQIAAETEHKPFRPTGYYTAYYATTGFMLGSIGAMASLLFNVVGSVLTGKHPLELIRTYLTFPLGDQVFALPEAQNGLMLAIGCCLYIGTGMVLGIPVYLALTRWAAGSSLSKKLAVATVVSLIIWVINFYGILSWLQPAVIEMSEENLIVNRVPWWVAAATHLIFGWTLALVYPLGDFIPYERVSEQK</sequence>
<reference evidence="3 4" key="1">
    <citation type="submission" date="2019-02" db="EMBL/GenBank/DDBJ databases">
        <title>Deep-cultivation of Planctomycetes and their phenomic and genomic characterization uncovers novel biology.</title>
        <authorList>
            <person name="Wiegand S."/>
            <person name="Jogler M."/>
            <person name="Boedeker C."/>
            <person name="Pinto D."/>
            <person name="Vollmers J."/>
            <person name="Rivas-Marin E."/>
            <person name="Kohn T."/>
            <person name="Peeters S.H."/>
            <person name="Heuer A."/>
            <person name="Rast P."/>
            <person name="Oberbeckmann S."/>
            <person name="Bunk B."/>
            <person name="Jeske O."/>
            <person name="Meyerdierks A."/>
            <person name="Storesund J.E."/>
            <person name="Kallscheuer N."/>
            <person name="Luecker S."/>
            <person name="Lage O.M."/>
            <person name="Pohl T."/>
            <person name="Merkel B.J."/>
            <person name="Hornburger P."/>
            <person name="Mueller R.-W."/>
            <person name="Bruemmer F."/>
            <person name="Labrenz M."/>
            <person name="Spormann A.M."/>
            <person name="Op den Camp H."/>
            <person name="Overmann J."/>
            <person name="Amann R."/>
            <person name="Jetten M.S.M."/>
            <person name="Mascher T."/>
            <person name="Medema M.H."/>
            <person name="Devos D.P."/>
            <person name="Kaster A.-K."/>
            <person name="Ovreas L."/>
            <person name="Rohde M."/>
            <person name="Galperin M.Y."/>
            <person name="Jogler C."/>
        </authorList>
    </citation>
    <scope>NUCLEOTIDE SEQUENCE [LARGE SCALE GENOMIC DNA]</scope>
    <source>
        <strain evidence="3 4">HG15A2</strain>
    </source>
</reference>
<keyword evidence="4" id="KW-1185">Reference proteome</keyword>
<dbReference type="KEGG" id="amob:HG15A2_20730"/>
<dbReference type="EMBL" id="CP036263">
    <property type="protein sequence ID" value="QDS98788.1"/>
    <property type="molecule type" value="Genomic_DNA"/>
</dbReference>
<feature type="transmembrane region" description="Helical" evidence="2">
    <location>
        <begin position="41"/>
        <end position="64"/>
    </location>
</feature>
<name>A0A517MV88_9BACT</name>
<protein>
    <submittedName>
        <fullName evidence="3">Uncharacterized protein</fullName>
    </submittedName>
</protein>
<dbReference type="RefSeq" id="WP_145060035.1">
    <property type="nucleotide sequence ID" value="NZ_CP036263.1"/>
</dbReference>
<dbReference type="Proteomes" id="UP000319852">
    <property type="component" value="Chromosome"/>
</dbReference>
<organism evidence="3 4">
    <name type="scientific">Adhaeretor mobilis</name>
    <dbReference type="NCBI Taxonomy" id="1930276"/>
    <lineage>
        <taxon>Bacteria</taxon>
        <taxon>Pseudomonadati</taxon>
        <taxon>Planctomycetota</taxon>
        <taxon>Planctomycetia</taxon>
        <taxon>Pirellulales</taxon>
        <taxon>Lacipirellulaceae</taxon>
        <taxon>Adhaeretor</taxon>
    </lineage>
</organism>
<gene>
    <name evidence="3" type="ORF">HG15A2_20730</name>
</gene>
<evidence type="ECO:0000313" key="3">
    <source>
        <dbReference type="EMBL" id="QDS98788.1"/>
    </source>
</evidence>